<proteinExistence type="predicted"/>
<organism evidence="1 2">
    <name type="scientific">Leptospira dzoumogneensis</name>
    <dbReference type="NCBI Taxonomy" id="2484904"/>
    <lineage>
        <taxon>Bacteria</taxon>
        <taxon>Pseudomonadati</taxon>
        <taxon>Spirochaetota</taxon>
        <taxon>Spirochaetia</taxon>
        <taxon>Leptospirales</taxon>
        <taxon>Leptospiraceae</taxon>
        <taxon>Leptospira</taxon>
    </lineage>
</organism>
<dbReference type="OrthoDB" id="5344355at2"/>
<dbReference type="InterPro" id="IPR021490">
    <property type="entry name" value="DUF3144"/>
</dbReference>
<accession>A0A4Z1AYQ4</accession>
<dbReference type="Gene3D" id="1.10.287.3020">
    <property type="match status" value="1"/>
</dbReference>
<keyword evidence="2" id="KW-1185">Reference proteome</keyword>
<name>A0A4Z1AYQ4_9LEPT</name>
<gene>
    <name evidence="1" type="ORF">EHR06_02975</name>
</gene>
<dbReference type="EMBL" id="RQHS01000005">
    <property type="protein sequence ID" value="TGN02986.1"/>
    <property type="molecule type" value="Genomic_DNA"/>
</dbReference>
<dbReference type="Proteomes" id="UP000297241">
    <property type="component" value="Unassembled WGS sequence"/>
</dbReference>
<dbReference type="RefSeq" id="WP_086445645.1">
    <property type="nucleotide sequence ID" value="NZ_RQHS01000005.1"/>
</dbReference>
<evidence type="ECO:0000313" key="2">
    <source>
        <dbReference type="Proteomes" id="UP000297241"/>
    </source>
</evidence>
<evidence type="ECO:0000313" key="1">
    <source>
        <dbReference type="EMBL" id="TGN02986.1"/>
    </source>
</evidence>
<dbReference type="AlphaFoldDB" id="A0A4Z1AYQ4"/>
<dbReference type="Pfam" id="PF11342">
    <property type="entry name" value="DUF3144"/>
    <property type="match status" value="1"/>
</dbReference>
<protein>
    <submittedName>
        <fullName evidence="1">DUF3144 domain-containing protein</fullName>
    </submittedName>
</protein>
<sequence length="94" mass="10765">MDEIDSEFFKRADEHIGLANRQIEAGLGRGKVSASLLYSAARFNAWVAACAASDEQDLSNDKPEILEYFVEEYKKMLTENIDDYINNFNKYMKS</sequence>
<reference evidence="1" key="1">
    <citation type="journal article" date="2019" name="PLoS Negl. Trop. Dis.">
        <title>Revisiting the worldwide diversity of Leptospira species in the environment.</title>
        <authorList>
            <person name="Vincent A.T."/>
            <person name="Schiettekatte O."/>
            <person name="Bourhy P."/>
            <person name="Veyrier F.J."/>
            <person name="Picardeau M."/>
        </authorList>
    </citation>
    <scope>NUCLEOTIDE SEQUENCE [LARGE SCALE GENOMIC DNA]</scope>
    <source>
        <strain evidence="1">201601113</strain>
    </source>
</reference>
<comment type="caution">
    <text evidence="1">The sequence shown here is derived from an EMBL/GenBank/DDBJ whole genome shotgun (WGS) entry which is preliminary data.</text>
</comment>